<evidence type="ECO:0000313" key="11">
    <source>
        <dbReference type="Proteomes" id="UP001293718"/>
    </source>
</evidence>
<dbReference type="Gene3D" id="3.30.450.20">
    <property type="entry name" value="PAS domain"/>
    <property type="match status" value="3"/>
</dbReference>
<dbReference type="PROSITE" id="PS50109">
    <property type="entry name" value="HIS_KIN"/>
    <property type="match status" value="1"/>
</dbReference>
<dbReference type="InterPro" id="IPR011006">
    <property type="entry name" value="CheY-like_superfamily"/>
</dbReference>
<evidence type="ECO:0000256" key="2">
    <source>
        <dbReference type="ARBA" id="ARBA00012438"/>
    </source>
</evidence>
<feature type="domain" description="PAC" evidence="9">
    <location>
        <begin position="569"/>
        <end position="621"/>
    </location>
</feature>
<dbReference type="SUPFAM" id="SSF47384">
    <property type="entry name" value="Homodimeric domain of signal transducing histidine kinase"/>
    <property type="match status" value="1"/>
</dbReference>
<keyword evidence="5" id="KW-0472">Membrane</keyword>
<evidence type="ECO:0000259" key="6">
    <source>
        <dbReference type="PROSITE" id="PS50109"/>
    </source>
</evidence>
<evidence type="ECO:0000256" key="5">
    <source>
        <dbReference type="SAM" id="Phobius"/>
    </source>
</evidence>
<dbReference type="SMART" id="SM00086">
    <property type="entry name" value="PAC"/>
    <property type="match status" value="2"/>
</dbReference>
<proteinExistence type="predicted"/>
<dbReference type="RefSeq" id="WP_322466702.1">
    <property type="nucleotide sequence ID" value="NZ_JAXOJX010000033.1"/>
</dbReference>
<dbReference type="CDD" id="cd00130">
    <property type="entry name" value="PAS"/>
    <property type="match status" value="1"/>
</dbReference>
<dbReference type="CDD" id="cd17580">
    <property type="entry name" value="REC_2_DhkD-like"/>
    <property type="match status" value="1"/>
</dbReference>
<feature type="transmembrane region" description="Helical" evidence="5">
    <location>
        <begin position="20"/>
        <end position="41"/>
    </location>
</feature>
<dbReference type="PANTHER" id="PTHR43547">
    <property type="entry name" value="TWO-COMPONENT HISTIDINE KINASE"/>
    <property type="match status" value="1"/>
</dbReference>
<dbReference type="SMART" id="SM00387">
    <property type="entry name" value="HATPase_c"/>
    <property type="match status" value="1"/>
</dbReference>
<organism evidence="10 11">
    <name type="scientific">Azohydromonas lata</name>
    <dbReference type="NCBI Taxonomy" id="45677"/>
    <lineage>
        <taxon>Bacteria</taxon>
        <taxon>Pseudomonadati</taxon>
        <taxon>Pseudomonadota</taxon>
        <taxon>Betaproteobacteria</taxon>
        <taxon>Burkholderiales</taxon>
        <taxon>Sphaerotilaceae</taxon>
        <taxon>Azohydromonas</taxon>
    </lineage>
</organism>
<dbReference type="Proteomes" id="UP001293718">
    <property type="component" value="Unassembled WGS sequence"/>
</dbReference>
<dbReference type="InterPro" id="IPR036097">
    <property type="entry name" value="HisK_dim/P_sf"/>
</dbReference>
<comment type="catalytic activity">
    <reaction evidence="1">
        <text>ATP + protein L-histidine = ADP + protein N-phospho-L-histidine.</text>
        <dbReference type="EC" id="2.7.13.3"/>
    </reaction>
</comment>
<dbReference type="PROSITE" id="PS50113">
    <property type="entry name" value="PAC"/>
    <property type="match status" value="2"/>
</dbReference>
<dbReference type="Pfam" id="PF02518">
    <property type="entry name" value="HATPase_c"/>
    <property type="match status" value="1"/>
</dbReference>
<dbReference type="Pfam" id="PF08447">
    <property type="entry name" value="PAS_3"/>
    <property type="match status" value="1"/>
</dbReference>
<accession>A0ABU5IIB8</accession>
<evidence type="ECO:0000256" key="1">
    <source>
        <dbReference type="ARBA" id="ARBA00000085"/>
    </source>
</evidence>
<evidence type="ECO:0000256" key="3">
    <source>
        <dbReference type="ARBA" id="ARBA00022553"/>
    </source>
</evidence>
<dbReference type="InterPro" id="IPR003594">
    <property type="entry name" value="HATPase_dom"/>
</dbReference>
<dbReference type="InterPro" id="IPR000014">
    <property type="entry name" value="PAS"/>
</dbReference>
<gene>
    <name evidence="10" type="ORF">SM757_19035</name>
</gene>
<dbReference type="PANTHER" id="PTHR43547:SF2">
    <property type="entry name" value="HYBRID SIGNAL TRANSDUCTION HISTIDINE KINASE C"/>
    <property type="match status" value="1"/>
</dbReference>
<dbReference type="Gene3D" id="3.30.565.10">
    <property type="entry name" value="Histidine kinase-like ATPase, C-terminal domain"/>
    <property type="match status" value="1"/>
</dbReference>
<feature type="transmembrane region" description="Helical" evidence="5">
    <location>
        <begin position="287"/>
        <end position="310"/>
    </location>
</feature>
<evidence type="ECO:0000256" key="4">
    <source>
        <dbReference type="PROSITE-ProRule" id="PRU00169"/>
    </source>
</evidence>
<keyword evidence="5" id="KW-1133">Transmembrane helix</keyword>
<feature type="domain" description="Response regulatory" evidence="7">
    <location>
        <begin position="879"/>
        <end position="992"/>
    </location>
</feature>
<sequence>MNPPRTLGRSWWPGWPRASLRTYLVAMILLGTLPSVLLMSWQVFSSIRAEQDQLDVQLQRSAEGLAHGVERELTASMEALSILSWDDALQRGDVEAFAASFAEQPQMRAAWSGVFLLDPDGQPLLDTAQPPAQPAPWLRQLARDTASSGRPAVSDLLAARFEGRFCTAVLVPVRVDGQVRYVLGAWMDSNVWQRLLENMGRPGEGFTSLFDRQRRLIARVADQGPVAVGRELPPQALRLVAGSPAGVTRADRLGGGDGYVAWQPAGYGWGVGVGVAAEPLETRARRAVVATLSTALVCLLLGVAVALYVARRVTLPLRLLATAGPRQPLGRIVVDEITVLRDALVAAEAQEAVARTRLQSKADEFETLFHSIPVGLAVAHDPQCRSVLHNAAMDALVGGAEASDTVRMLHRGHLLGREEQPLQRAAASGQALRGLELELQFPNRPPRHVIAHAAPLLDAAGRPRGAIGALVDISERKLAEARLTHADRRLRESQHLVDLAQEAGHVGFFHYHVGTDTASWTSGHAKLFGLRSKRVEGPLAEWIERIHPEDRPSVRHALARLLHQRAERLTLEFRVALEGGQTRWLSSRVLVTYAEDARPLQAIGITVDMTEQKAAEQERAALVEREQAARREAEAASRAKDEFLAMLGHELRNPLSAISSAVEVLNRGSANEALATNARNIIGRQTRHLARLMEDLLDVARVISGKVVLSRQPLELSALVQRLVSTMQLTGQTQQHELQLQLQEGVWGDADATRVEQVVNNLLSNALKYTPEGRRIEVRLAREGSEAVLEVRDQGLGIPASLLPRIFDLFVQGERTLDRRAGGLGIGLTLVRRLVELHGGTVGVESSSEGSTFRVRLPAIEPPALHPVRETRLASRPRQVLLVEDNADAMSALRSLLELDGHTVSTAVDGVAGLAELLRLRPEVAIIDIGLPGLTGYEVAKRSRAAGHGGKLIALSGYGQGRDVQQALRAGFDAHLVKPVDPETLRRLLAEP</sequence>
<dbReference type="SUPFAM" id="SSF55874">
    <property type="entry name" value="ATPase domain of HSP90 chaperone/DNA topoisomerase II/histidine kinase"/>
    <property type="match status" value="1"/>
</dbReference>
<name>A0ABU5IIB8_9BURK</name>
<dbReference type="InterPro" id="IPR035965">
    <property type="entry name" value="PAS-like_dom_sf"/>
</dbReference>
<dbReference type="EC" id="2.7.13.3" evidence="2"/>
<keyword evidence="11" id="KW-1185">Reference proteome</keyword>
<keyword evidence="10" id="KW-0547">Nucleotide-binding</keyword>
<dbReference type="Pfam" id="PF08448">
    <property type="entry name" value="PAS_4"/>
    <property type="match status" value="1"/>
</dbReference>
<evidence type="ECO:0000259" key="8">
    <source>
        <dbReference type="PROSITE" id="PS50112"/>
    </source>
</evidence>
<dbReference type="SMART" id="SM00388">
    <property type="entry name" value="HisKA"/>
    <property type="match status" value="1"/>
</dbReference>
<reference evidence="10 11" key="1">
    <citation type="submission" date="2023-11" db="EMBL/GenBank/DDBJ databases">
        <title>Draft genome of Azohydromonas lata strain H1 (DSM1123), a polyhydroxyalkanoate producer.</title>
        <authorList>
            <person name="Traversa D."/>
            <person name="D'Addabbo P."/>
            <person name="Pazzani C."/>
            <person name="Manzari C."/>
            <person name="Chiara M."/>
            <person name="Scrascia M."/>
        </authorList>
    </citation>
    <scope>NUCLEOTIDE SEQUENCE [LARGE SCALE GENOMIC DNA]</scope>
    <source>
        <strain evidence="10 11">H1</strain>
    </source>
</reference>
<evidence type="ECO:0000259" key="7">
    <source>
        <dbReference type="PROSITE" id="PS50110"/>
    </source>
</evidence>
<dbReference type="InterPro" id="IPR004358">
    <property type="entry name" value="Sig_transdc_His_kin-like_C"/>
</dbReference>
<comment type="caution">
    <text evidence="10">The sequence shown here is derived from an EMBL/GenBank/DDBJ whole genome shotgun (WGS) entry which is preliminary data.</text>
</comment>
<keyword evidence="10" id="KW-0067">ATP-binding</keyword>
<evidence type="ECO:0000259" key="9">
    <source>
        <dbReference type="PROSITE" id="PS50113"/>
    </source>
</evidence>
<dbReference type="Pfam" id="PF00072">
    <property type="entry name" value="Response_reg"/>
    <property type="match status" value="1"/>
</dbReference>
<dbReference type="PROSITE" id="PS50110">
    <property type="entry name" value="RESPONSE_REGULATORY"/>
    <property type="match status" value="1"/>
</dbReference>
<dbReference type="InterPro" id="IPR005467">
    <property type="entry name" value="His_kinase_dom"/>
</dbReference>
<feature type="domain" description="PAC" evidence="9">
    <location>
        <begin position="433"/>
        <end position="485"/>
    </location>
</feature>
<dbReference type="EMBL" id="JAXOJX010000033">
    <property type="protein sequence ID" value="MDZ5458678.1"/>
    <property type="molecule type" value="Genomic_DNA"/>
</dbReference>
<dbReference type="InterPro" id="IPR036890">
    <property type="entry name" value="HATPase_C_sf"/>
</dbReference>
<dbReference type="PRINTS" id="PR00344">
    <property type="entry name" value="BCTRLSENSOR"/>
</dbReference>
<dbReference type="InterPro" id="IPR003661">
    <property type="entry name" value="HisK_dim/P_dom"/>
</dbReference>
<dbReference type="Gene3D" id="3.40.50.2300">
    <property type="match status" value="1"/>
</dbReference>
<keyword evidence="3 4" id="KW-0597">Phosphoprotein</keyword>
<protein>
    <recommendedName>
        <fullName evidence="2">histidine kinase</fullName>
        <ecNumber evidence="2">2.7.13.3</ecNumber>
    </recommendedName>
</protein>
<feature type="modified residue" description="4-aspartylphosphate" evidence="4">
    <location>
        <position position="928"/>
    </location>
</feature>
<dbReference type="SUPFAM" id="SSF55785">
    <property type="entry name" value="PYP-like sensor domain (PAS domain)"/>
    <property type="match status" value="2"/>
</dbReference>
<dbReference type="InterPro" id="IPR000700">
    <property type="entry name" value="PAS-assoc_C"/>
</dbReference>
<keyword evidence="5" id="KW-0812">Transmembrane</keyword>
<dbReference type="InterPro" id="IPR013656">
    <property type="entry name" value="PAS_4"/>
</dbReference>
<dbReference type="Pfam" id="PF00512">
    <property type="entry name" value="HisKA"/>
    <property type="match status" value="1"/>
</dbReference>
<dbReference type="Gene3D" id="2.10.70.100">
    <property type="match status" value="1"/>
</dbReference>
<feature type="domain" description="PAS" evidence="8">
    <location>
        <begin position="520"/>
        <end position="565"/>
    </location>
</feature>
<dbReference type="InterPro" id="IPR001610">
    <property type="entry name" value="PAC"/>
</dbReference>
<dbReference type="SUPFAM" id="SSF52172">
    <property type="entry name" value="CheY-like"/>
    <property type="match status" value="1"/>
</dbReference>
<dbReference type="Gene3D" id="1.10.287.130">
    <property type="match status" value="1"/>
</dbReference>
<evidence type="ECO:0000313" key="10">
    <source>
        <dbReference type="EMBL" id="MDZ5458678.1"/>
    </source>
</evidence>
<dbReference type="GO" id="GO:0005524">
    <property type="term" value="F:ATP binding"/>
    <property type="evidence" value="ECO:0007669"/>
    <property type="project" value="UniProtKB-KW"/>
</dbReference>
<dbReference type="InterPro" id="IPR001789">
    <property type="entry name" value="Sig_transdc_resp-reg_receiver"/>
</dbReference>
<feature type="domain" description="Histidine kinase" evidence="6">
    <location>
        <begin position="646"/>
        <end position="861"/>
    </location>
</feature>
<dbReference type="InterPro" id="IPR013655">
    <property type="entry name" value="PAS_fold_3"/>
</dbReference>
<dbReference type="PROSITE" id="PS50112">
    <property type="entry name" value="PAS"/>
    <property type="match status" value="1"/>
</dbReference>
<dbReference type="CDD" id="cd00075">
    <property type="entry name" value="HATPase"/>
    <property type="match status" value="1"/>
</dbReference>
<dbReference type="CDD" id="cd00082">
    <property type="entry name" value="HisKA"/>
    <property type="match status" value="1"/>
</dbReference>
<dbReference type="SMART" id="SM00448">
    <property type="entry name" value="REC"/>
    <property type="match status" value="1"/>
</dbReference>